<evidence type="ECO:0000313" key="4">
    <source>
        <dbReference type="EMBL" id="SKA81290.1"/>
    </source>
</evidence>
<gene>
    <name evidence="4" type="ORF">SAMN05443428_10440</name>
</gene>
<dbReference type="EMBL" id="FUYH01000004">
    <property type="protein sequence ID" value="SKA81290.1"/>
    <property type="molecule type" value="Genomic_DNA"/>
</dbReference>
<dbReference type="NCBIfam" id="TIGR00412">
    <property type="entry name" value="redox_disulf_2"/>
    <property type="match status" value="1"/>
</dbReference>
<dbReference type="InterPro" id="IPR036249">
    <property type="entry name" value="Thioredoxin-like_sf"/>
</dbReference>
<evidence type="ECO:0000313" key="5">
    <source>
        <dbReference type="Proteomes" id="UP000190105"/>
    </source>
</evidence>
<keyword evidence="2" id="KW-1015">Disulfide bond</keyword>
<dbReference type="InterPro" id="IPR012336">
    <property type="entry name" value="Thioredoxin-like_fold"/>
</dbReference>
<proteinExistence type="predicted"/>
<keyword evidence="2" id="KW-0676">Redox-active center</keyword>
<organism evidence="4 5">
    <name type="scientific">Caloramator quimbayensis</name>
    <dbReference type="NCBI Taxonomy" id="1147123"/>
    <lineage>
        <taxon>Bacteria</taxon>
        <taxon>Bacillati</taxon>
        <taxon>Bacillota</taxon>
        <taxon>Clostridia</taxon>
        <taxon>Eubacteriales</taxon>
        <taxon>Clostridiaceae</taxon>
        <taxon>Caloramator</taxon>
    </lineage>
</organism>
<dbReference type="Gene3D" id="3.40.30.10">
    <property type="entry name" value="Glutaredoxin"/>
    <property type="match status" value="1"/>
</dbReference>
<name>A0A1T4WV88_9CLOT</name>
<dbReference type="Proteomes" id="UP000190105">
    <property type="component" value="Unassembled WGS sequence"/>
</dbReference>
<feature type="disulfide bond" description="Redox-active" evidence="2">
    <location>
        <begin position="10"/>
        <end position="13"/>
    </location>
</feature>
<dbReference type="Pfam" id="PF13192">
    <property type="entry name" value="Thioredoxin_3"/>
    <property type="match status" value="1"/>
</dbReference>
<evidence type="ECO:0000256" key="1">
    <source>
        <dbReference type="PIRSR" id="PIRSR037031-50"/>
    </source>
</evidence>
<evidence type="ECO:0000259" key="3">
    <source>
        <dbReference type="Pfam" id="PF13192"/>
    </source>
</evidence>
<dbReference type="PANTHER" id="PTHR36450:SF1">
    <property type="entry name" value="THIOREDOXIN"/>
    <property type="match status" value="1"/>
</dbReference>
<feature type="domain" description="Thioredoxin-like fold" evidence="3">
    <location>
        <begin position="1"/>
        <end position="75"/>
    </location>
</feature>
<dbReference type="AlphaFoldDB" id="A0A1T4WV88"/>
<dbReference type="STRING" id="1147123.SAMN05443428_10440"/>
<accession>A0A1T4WV88</accession>
<feature type="active site" description="Nucleophile" evidence="1">
    <location>
        <position position="10"/>
    </location>
</feature>
<dbReference type="SUPFAM" id="SSF52833">
    <property type="entry name" value="Thioredoxin-like"/>
    <property type="match status" value="1"/>
</dbReference>
<protein>
    <submittedName>
        <fullName evidence="4">Small redox-active disulfide protein 2</fullName>
    </submittedName>
</protein>
<dbReference type="OrthoDB" id="9800630at2"/>
<reference evidence="5" key="1">
    <citation type="submission" date="2017-02" db="EMBL/GenBank/DDBJ databases">
        <authorList>
            <person name="Varghese N."/>
            <person name="Submissions S."/>
        </authorList>
    </citation>
    <scope>NUCLEOTIDE SEQUENCE [LARGE SCALE GENOMIC DNA]</scope>
    <source>
        <strain evidence="5">USBA 833</strain>
    </source>
</reference>
<sequence>MIIKILGTGCSNCKKLEANAKEAVSKTGVSAKVAKVENIKDIMAYGVMRTPAIVINEKVKAFGKVCTVDEIVKFINEEK</sequence>
<evidence type="ECO:0000256" key="2">
    <source>
        <dbReference type="PIRSR" id="PIRSR037031-51"/>
    </source>
</evidence>
<keyword evidence="5" id="KW-1185">Reference proteome</keyword>
<dbReference type="InterPro" id="IPR005243">
    <property type="entry name" value="THIRX-like_proc"/>
</dbReference>
<dbReference type="PANTHER" id="PTHR36450">
    <property type="entry name" value="THIOREDOXIN"/>
    <property type="match status" value="1"/>
</dbReference>
<dbReference type="RefSeq" id="WP_078695675.1">
    <property type="nucleotide sequence ID" value="NZ_FUYH01000004.1"/>
</dbReference>
<dbReference type="PIRSF" id="PIRSF037031">
    <property type="entry name" value="Redox_disulphide_2"/>
    <property type="match status" value="1"/>
</dbReference>
<feature type="active site" description="Nucleophile" evidence="1">
    <location>
        <position position="13"/>
    </location>
</feature>